<dbReference type="Proteomes" id="UP001631969">
    <property type="component" value="Unassembled WGS sequence"/>
</dbReference>
<dbReference type="EMBL" id="JBJURJ010000010">
    <property type="protein sequence ID" value="MFM9329872.1"/>
    <property type="molecule type" value="Genomic_DNA"/>
</dbReference>
<sequence>MKKAWQRMGIVLVATGLLSVLGACGSKPMTQSAGMGSPASSPAILNKGEAAPSFALTDLKGGSHRLADLQGKKVYVKYWASWCSICLAGLGDLNTLAGETKDFEVVTIVTPEYKGEKSAKEFTEWFNRQPYEHLTVLLDENGVWAKQFQVRAYPSSYYIGSDGILAKSLPGHASNEQIIDTLKGIK</sequence>
<comment type="caution">
    <text evidence="1">The sequence shown here is derived from an EMBL/GenBank/DDBJ whole genome shotgun (WGS) entry which is preliminary data.</text>
</comment>
<reference evidence="1" key="1">
    <citation type="submission" date="2024-12" db="EMBL/GenBank/DDBJ databases">
        <authorList>
            <person name="Wu N."/>
        </authorList>
    </citation>
    <scope>NUCLEOTIDE SEQUENCE</scope>
    <source>
        <strain evidence="1">P15</strain>
    </source>
</reference>
<accession>A0ACC7NZP4</accession>
<keyword evidence="2" id="KW-1185">Reference proteome</keyword>
<name>A0ACC7NZP4_9BACL</name>
<organism evidence="1 2">
    <name type="scientific">Paenibacillus mesotrionivorans</name>
    <dbReference type="NCBI Taxonomy" id="3160968"/>
    <lineage>
        <taxon>Bacteria</taxon>
        <taxon>Bacillati</taxon>
        <taxon>Bacillota</taxon>
        <taxon>Bacilli</taxon>
        <taxon>Bacillales</taxon>
        <taxon>Paenibacillaceae</taxon>
        <taxon>Paenibacillus</taxon>
    </lineage>
</organism>
<evidence type="ECO:0000313" key="2">
    <source>
        <dbReference type="Proteomes" id="UP001631969"/>
    </source>
</evidence>
<gene>
    <name evidence="1" type="ORF">ACI1P1_16375</name>
</gene>
<evidence type="ECO:0000313" key="1">
    <source>
        <dbReference type="EMBL" id="MFM9329872.1"/>
    </source>
</evidence>
<proteinExistence type="predicted"/>
<protein>
    <submittedName>
        <fullName evidence="1">Redoxin domain-containing protein</fullName>
    </submittedName>
</protein>